<feature type="region of interest" description="Disordered" evidence="1">
    <location>
        <begin position="251"/>
        <end position="293"/>
    </location>
</feature>
<protein>
    <submittedName>
        <fullName evidence="2">Uncharacterized protein</fullName>
    </submittedName>
</protein>
<sequence length="293" mass="30761">MRTPHDELRAGLREAAEAYEPDRARILARVERGMAAGPEEKRTRRRATLPPLLGWARVAGATAAVSGILAMGGYALASVVKSDETPADPTVSVSPLPTPSPDATSRAPIVPAPEPSGDNAQDEEPSSTPTPTPTPTPKASNTAAAPAAEGSEDGPLWSDGSVDPHSNDFWAQSNVTIKTSEELTSLTVELKVAQTGGVTSAGAWRSAPEDDFALTVAEKDGFLVYTWVLKEGHTVWPGEWVFAGQYDHTRGGRDAKDDSYSVTAKTKAAGQQHAVKGDFAGQDGNDESDDGDS</sequence>
<accession>A0AAU2ABW5</accession>
<proteinExistence type="predicted"/>
<dbReference type="EMBL" id="CP108222">
    <property type="protein sequence ID" value="WTT20936.1"/>
    <property type="molecule type" value="Genomic_DNA"/>
</dbReference>
<feature type="region of interest" description="Disordered" evidence="1">
    <location>
        <begin position="85"/>
        <end position="165"/>
    </location>
</feature>
<name>A0AAU2ABW5_9ACTN</name>
<evidence type="ECO:0000313" key="2">
    <source>
        <dbReference type="EMBL" id="WTT20936.1"/>
    </source>
</evidence>
<gene>
    <name evidence="2" type="ORF">OHA22_38120</name>
</gene>
<evidence type="ECO:0000256" key="1">
    <source>
        <dbReference type="SAM" id="MobiDB-lite"/>
    </source>
</evidence>
<reference evidence="2" key="1">
    <citation type="submission" date="2022-10" db="EMBL/GenBank/DDBJ databases">
        <title>The complete genomes of actinobacterial strains from the NBC collection.</title>
        <authorList>
            <person name="Joergensen T.S."/>
            <person name="Alvarez Arevalo M."/>
            <person name="Sterndorff E.B."/>
            <person name="Faurdal D."/>
            <person name="Vuksanovic O."/>
            <person name="Mourched A.-S."/>
            <person name="Charusanti P."/>
            <person name="Shaw S."/>
            <person name="Blin K."/>
            <person name="Weber T."/>
        </authorList>
    </citation>
    <scope>NUCLEOTIDE SEQUENCE</scope>
    <source>
        <strain evidence="2">NBC_00093</strain>
    </source>
</reference>
<feature type="compositionally biased region" description="Acidic residues" evidence="1">
    <location>
        <begin position="284"/>
        <end position="293"/>
    </location>
</feature>
<feature type="compositionally biased region" description="Low complexity" evidence="1">
    <location>
        <begin position="137"/>
        <end position="148"/>
    </location>
</feature>
<dbReference type="AlphaFoldDB" id="A0AAU2ABW5"/>
<organism evidence="2">
    <name type="scientific">Streptomyces sp. NBC_00093</name>
    <dbReference type="NCBI Taxonomy" id="2975649"/>
    <lineage>
        <taxon>Bacteria</taxon>
        <taxon>Bacillati</taxon>
        <taxon>Actinomycetota</taxon>
        <taxon>Actinomycetes</taxon>
        <taxon>Kitasatosporales</taxon>
        <taxon>Streptomycetaceae</taxon>
        <taxon>Streptomyces</taxon>
    </lineage>
</organism>